<dbReference type="Gene3D" id="3.80.10.10">
    <property type="entry name" value="Ribonuclease Inhibitor"/>
    <property type="match status" value="1"/>
</dbReference>
<dbReference type="InterPro" id="IPR032675">
    <property type="entry name" value="LRR_dom_sf"/>
</dbReference>
<reference evidence="1" key="2">
    <citation type="journal article" date="2014" name="BMC Genomics">
        <title>A genomic perspective to assessing quality of mass-reared SIT flies used in Mediterranean fruit fly (Ceratitis capitata) eradication in California.</title>
        <authorList>
            <person name="Calla B."/>
            <person name="Hall B."/>
            <person name="Hou S."/>
            <person name="Geib S.M."/>
        </authorList>
    </citation>
    <scope>NUCLEOTIDE SEQUENCE</scope>
</reference>
<evidence type="ECO:0008006" key="2">
    <source>
        <dbReference type="Google" id="ProtNLM"/>
    </source>
</evidence>
<evidence type="ECO:0000313" key="1">
    <source>
        <dbReference type="EMBL" id="JAB92792.1"/>
    </source>
</evidence>
<accession>W8B2M9</accession>
<proteinExistence type="evidence at transcript level"/>
<dbReference type="EMBL" id="GAMC01013763">
    <property type="protein sequence ID" value="JAB92792.1"/>
    <property type="molecule type" value="mRNA"/>
</dbReference>
<dbReference type="SUPFAM" id="SSF52047">
    <property type="entry name" value="RNI-like"/>
    <property type="match status" value="1"/>
</dbReference>
<reference evidence="1" key="1">
    <citation type="submission" date="2013-07" db="EMBL/GenBank/DDBJ databases">
        <authorList>
            <person name="Geib S."/>
        </authorList>
    </citation>
    <scope>NUCLEOTIDE SEQUENCE</scope>
</reference>
<dbReference type="OrthoDB" id="549243at2759"/>
<protein>
    <recommendedName>
        <fullName evidence="2">F-box domain-containing protein</fullName>
    </recommendedName>
</protein>
<dbReference type="AlphaFoldDB" id="W8B2M9"/>
<organism evidence="1">
    <name type="scientific">Ceratitis capitata</name>
    <name type="common">Mediterranean fruit fly</name>
    <name type="synonym">Tephritis capitata</name>
    <dbReference type="NCBI Taxonomy" id="7213"/>
    <lineage>
        <taxon>Eukaryota</taxon>
        <taxon>Metazoa</taxon>
        <taxon>Ecdysozoa</taxon>
        <taxon>Arthropoda</taxon>
        <taxon>Hexapoda</taxon>
        <taxon>Insecta</taxon>
        <taxon>Pterygota</taxon>
        <taxon>Neoptera</taxon>
        <taxon>Endopterygota</taxon>
        <taxon>Diptera</taxon>
        <taxon>Brachycera</taxon>
        <taxon>Muscomorpha</taxon>
        <taxon>Tephritoidea</taxon>
        <taxon>Tephritidae</taxon>
        <taxon>Ceratitis</taxon>
        <taxon>Ceratitis</taxon>
    </lineage>
</organism>
<name>W8B2M9_CERCA</name>
<sequence length="208" mass="23567">MEKSLLDLNDDCLIEIFKYLSLVETFNLMDICNARLSNIARQRISTIKKLNIRVREFHNLNSKQLKIIGENLNDLTISAGYSIPAHVVLNILQPICEGAAVSGKMSAFALNYIFIDKAYSQCIAKVASNLQKLNLNNCQLTDELLTELLRICCNLVELQILGNYTLSGNFLHNLNLPSLRVLKLEMHAEWNYPIAEFKIKNPNVTLLT</sequence>